<dbReference type="InterPro" id="IPR008841">
    <property type="entry name" value="Siphovirus-type_tail_N"/>
</dbReference>
<dbReference type="NCBIfam" id="TIGR01633">
    <property type="entry name" value="phi3626_gp14_N"/>
    <property type="match status" value="1"/>
</dbReference>
<evidence type="ECO:0000313" key="3">
    <source>
        <dbReference type="Proteomes" id="UP000049685"/>
    </source>
</evidence>
<organism evidence="2 3">
    <name type="scientific">Paraclostridium sordellii</name>
    <name type="common">Clostridium sordellii</name>
    <dbReference type="NCBI Taxonomy" id="1505"/>
    <lineage>
        <taxon>Bacteria</taxon>
        <taxon>Bacillati</taxon>
        <taxon>Bacillota</taxon>
        <taxon>Clostridia</taxon>
        <taxon>Peptostreptococcales</taxon>
        <taxon>Peptostreptococcaceae</taxon>
        <taxon>Paraclostridium</taxon>
    </lineage>
</organism>
<dbReference type="Pfam" id="PF05709">
    <property type="entry name" value="Sipho_tail"/>
    <property type="match status" value="1"/>
</dbReference>
<protein>
    <submittedName>
        <fullName evidence="2">Phage tail component</fullName>
    </submittedName>
</protein>
<dbReference type="RefSeq" id="WP_057558947.1">
    <property type="nucleotide sequence ID" value="NZ_CDNY01000004.1"/>
</dbReference>
<dbReference type="AlphaFoldDB" id="A0A9P1P7P3"/>
<name>A0A9P1P7P3_PARSO</name>
<dbReference type="InterPro" id="IPR006520">
    <property type="entry name" value="Dit_BPSPP_N"/>
</dbReference>
<sequence>MFSKYFLIFNNLNSKYDLGLSIVKRPNIPSPSKNKITKEIPGRDGLVYEELGGYKDIVIPVEFNFIEKNNLKERFRQVKLWINDIQDNKLIFSDDIEWFYRVVDINLNGDFETILRRKGLFKIDFTCRAYQYMVDGDNPIFMPNNSILYNCYLLSKPLLKIVGNGNTQIAINNKTFTVPVKDYVYVDSELELAYKYKGDSFNISKGKFPVLEKGANKITYSSNITHFEITPRWRCL</sequence>
<dbReference type="Proteomes" id="UP000049685">
    <property type="component" value="Unassembled WGS sequence"/>
</dbReference>
<reference evidence="3" key="1">
    <citation type="submission" date="2015-01" db="EMBL/GenBank/DDBJ databases">
        <authorList>
            <person name="Aslett A.Martin."/>
            <person name="De Silva Nishadi"/>
        </authorList>
    </citation>
    <scope>NUCLEOTIDE SEQUENCE [LARGE SCALE GENOMIC DNA]</scope>
    <source>
        <strain evidence="3">UMC4404</strain>
    </source>
</reference>
<feature type="domain" description="Siphovirus-type tail component RIFT-related" evidence="1">
    <location>
        <begin position="24"/>
        <end position="127"/>
    </location>
</feature>
<accession>A0A9P1P7P3</accession>
<evidence type="ECO:0000259" key="1">
    <source>
        <dbReference type="Pfam" id="PF05709"/>
    </source>
</evidence>
<dbReference type="Gene3D" id="2.40.30.200">
    <property type="match status" value="1"/>
</dbReference>
<dbReference type="EMBL" id="CDNY01000004">
    <property type="protein sequence ID" value="CEN31440.1"/>
    <property type="molecule type" value="Genomic_DNA"/>
</dbReference>
<comment type="caution">
    <text evidence="2">The sequence shown here is derived from an EMBL/GenBank/DDBJ whole genome shotgun (WGS) entry which is preliminary data.</text>
</comment>
<gene>
    <name evidence="2" type="ORF">UMC4404_33141</name>
</gene>
<evidence type="ECO:0000313" key="2">
    <source>
        <dbReference type="EMBL" id="CEN31440.1"/>
    </source>
</evidence>
<proteinExistence type="predicted"/>